<keyword evidence="2" id="KW-1185">Reference proteome</keyword>
<gene>
    <name evidence="1" type="ORF">E2C01_096280</name>
</gene>
<dbReference type="Proteomes" id="UP000324222">
    <property type="component" value="Unassembled WGS sequence"/>
</dbReference>
<comment type="caution">
    <text evidence="1">The sequence shown here is derived from an EMBL/GenBank/DDBJ whole genome shotgun (WGS) entry which is preliminary data.</text>
</comment>
<evidence type="ECO:0000313" key="2">
    <source>
        <dbReference type="Proteomes" id="UP000324222"/>
    </source>
</evidence>
<dbReference type="EMBL" id="VSRR010124409">
    <property type="protein sequence ID" value="MPD00781.1"/>
    <property type="molecule type" value="Genomic_DNA"/>
</dbReference>
<proteinExistence type="predicted"/>
<evidence type="ECO:0000313" key="1">
    <source>
        <dbReference type="EMBL" id="MPD00781.1"/>
    </source>
</evidence>
<reference evidence="1 2" key="1">
    <citation type="submission" date="2019-05" db="EMBL/GenBank/DDBJ databases">
        <title>Another draft genome of Portunus trituberculatus and its Hox gene families provides insights of decapod evolution.</title>
        <authorList>
            <person name="Jeong J.-H."/>
            <person name="Song I."/>
            <person name="Kim S."/>
            <person name="Choi T."/>
            <person name="Kim D."/>
            <person name="Ryu S."/>
            <person name="Kim W."/>
        </authorList>
    </citation>
    <scope>NUCLEOTIDE SEQUENCE [LARGE SCALE GENOMIC DNA]</scope>
    <source>
        <tissue evidence="1">Muscle</tissue>
    </source>
</reference>
<organism evidence="1 2">
    <name type="scientific">Portunus trituberculatus</name>
    <name type="common">Swimming crab</name>
    <name type="synonym">Neptunus trituberculatus</name>
    <dbReference type="NCBI Taxonomy" id="210409"/>
    <lineage>
        <taxon>Eukaryota</taxon>
        <taxon>Metazoa</taxon>
        <taxon>Ecdysozoa</taxon>
        <taxon>Arthropoda</taxon>
        <taxon>Crustacea</taxon>
        <taxon>Multicrustacea</taxon>
        <taxon>Malacostraca</taxon>
        <taxon>Eumalacostraca</taxon>
        <taxon>Eucarida</taxon>
        <taxon>Decapoda</taxon>
        <taxon>Pleocyemata</taxon>
        <taxon>Brachyura</taxon>
        <taxon>Eubrachyura</taxon>
        <taxon>Portunoidea</taxon>
        <taxon>Portunidae</taxon>
        <taxon>Portuninae</taxon>
        <taxon>Portunus</taxon>
    </lineage>
</organism>
<sequence>MGSRMQFSVYFNMSLVTHSFGSIICVFPRDMCHLPEPSSLSLSQVRISFGRALSPPALVRSWSTSSSPAYCIGWSLSSPLVSLAFCCAGARTTAS</sequence>
<name>A0A5B7JV77_PORTR</name>
<protein>
    <submittedName>
        <fullName evidence="1">Uncharacterized protein</fullName>
    </submittedName>
</protein>
<dbReference type="AlphaFoldDB" id="A0A5B7JV77"/>
<accession>A0A5B7JV77</accession>